<name>A0A5P1EUT5_ASPOF</name>
<dbReference type="Gramene" id="ONK69752">
    <property type="protein sequence ID" value="ONK69752"/>
    <property type="gene ID" value="A4U43_C05F26350"/>
</dbReference>
<organism evidence="2 3">
    <name type="scientific">Asparagus officinalis</name>
    <name type="common">Garden asparagus</name>
    <dbReference type="NCBI Taxonomy" id="4686"/>
    <lineage>
        <taxon>Eukaryota</taxon>
        <taxon>Viridiplantae</taxon>
        <taxon>Streptophyta</taxon>
        <taxon>Embryophyta</taxon>
        <taxon>Tracheophyta</taxon>
        <taxon>Spermatophyta</taxon>
        <taxon>Magnoliopsida</taxon>
        <taxon>Liliopsida</taxon>
        <taxon>Asparagales</taxon>
        <taxon>Asparagaceae</taxon>
        <taxon>Asparagoideae</taxon>
        <taxon>Asparagus</taxon>
    </lineage>
</organism>
<dbReference type="EMBL" id="CM007385">
    <property type="protein sequence ID" value="ONK69752.1"/>
    <property type="molecule type" value="Genomic_DNA"/>
</dbReference>
<protein>
    <submittedName>
        <fullName evidence="2">Uncharacterized protein</fullName>
    </submittedName>
</protein>
<keyword evidence="3" id="KW-1185">Reference proteome</keyword>
<evidence type="ECO:0000313" key="2">
    <source>
        <dbReference type="EMBL" id="ONK69752.1"/>
    </source>
</evidence>
<evidence type="ECO:0000256" key="1">
    <source>
        <dbReference type="SAM" id="MobiDB-lite"/>
    </source>
</evidence>
<accession>A0A5P1EUT5</accession>
<evidence type="ECO:0000313" key="3">
    <source>
        <dbReference type="Proteomes" id="UP000243459"/>
    </source>
</evidence>
<sequence>MGVLPEREIGIAGVRSGPGTEGSRGGGVVAELGLRLREGRRVERNIKNSRDSKKQEAEEGKGYGNGHVIAEAREGLAEIGKGCMSNPCTIQVAHPSCSRACTYHCICKGLVIEKI</sequence>
<dbReference type="Proteomes" id="UP000243459">
    <property type="component" value="Chromosome 5"/>
</dbReference>
<feature type="region of interest" description="Disordered" evidence="1">
    <location>
        <begin position="43"/>
        <end position="65"/>
    </location>
</feature>
<dbReference type="AlphaFoldDB" id="A0A5P1EUT5"/>
<feature type="region of interest" description="Disordered" evidence="1">
    <location>
        <begin position="1"/>
        <end position="26"/>
    </location>
</feature>
<feature type="compositionally biased region" description="Basic and acidic residues" evidence="1">
    <location>
        <begin position="43"/>
        <end position="61"/>
    </location>
</feature>
<reference evidence="3" key="1">
    <citation type="journal article" date="2017" name="Nat. Commun.">
        <title>The asparagus genome sheds light on the origin and evolution of a young Y chromosome.</title>
        <authorList>
            <person name="Harkess A."/>
            <person name="Zhou J."/>
            <person name="Xu C."/>
            <person name="Bowers J.E."/>
            <person name="Van der Hulst R."/>
            <person name="Ayyampalayam S."/>
            <person name="Mercati F."/>
            <person name="Riccardi P."/>
            <person name="McKain M.R."/>
            <person name="Kakrana A."/>
            <person name="Tang H."/>
            <person name="Ray J."/>
            <person name="Groenendijk J."/>
            <person name="Arikit S."/>
            <person name="Mathioni S.M."/>
            <person name="Nakano M."/>
            <person name="Shan H."/>
            <person name="Telgmann-Rauber A."/>
            <person name="Kanno A."/>
            <person name="Yue Z."/>
            <person name="Chen H."/>
            <person name="Li W."/>
            <person name="Chen Y."/>
            <person name="Xu X."/>
            <person name="Zhang Y."/>
            <person name="Luo S."/>
            <person name="Chen H."/>
            <person name="Gao J."/>
            <person name="Mao Z."/>
            <person name="Pires J.C."/>
            <person name="Luo M."/>
            <person name="Kudrna D."/>
            <person name="Wing R.A."/>
            <person name="Meyers B.C."/>
            <person name="Yi K."/>
            <person name="Kong H."/>
            <person name="Lavrijsen P."/>
            <person name="Sunseri F."/>
            <person name="Falavigna A."/>
            <person name="Ye Y."/>
            <person name="Leebens-Mack J.H."/>
            <person name="Chen G."/>
        </authorList>
    </citation>
    <scope>NUCLEOTIDE SEQUENCE [LARGE SCALE GENOMIC DNA]</scope>
    <source>
        <strain evidence="3">cv. DH0086</strain>
    </source>
</reference>
<proteinExistence type="predicted"/>
<gene>
    <name evidence="2" type="ORF">A4U43_C05F26350</name>
</gene>